<comment type="caution">
    <text evidence="2">The sequence shown here is derived from an EMBL/GenBank/DDBJ whole genome shotgun (WGS) entry which is preliminary data.</text>
</comment>
<dbReference type="Proteomes" id="UP000030664">
    <property type="component" value="Unassembled WGS sequence"/>
</dbReference>
<dbReference type="GO" id="GO:0016747">
    <property type="term" value="F:acyltransferase activity, transferring groups other than amino-acyl groups"/>
    <property type="evidence" value="ECO:0007669"/>
    <property type="project" value="InterPro"/>
</dbReference>
<sequence length="325" mass="34624">MSIEYRPWREDDDLRLLEVWPDAPSAPAQAFRARLGADDDAAFSRTLVAVDDGVPVAAGVVYESPWHPRRLWAYVEVAPDRQREGIGRELLARLRKVAADAPSSVTALRSRVTPGSAGESFATAEGLTPTMRSRVVRVAAGALPEPALGQTADGSWVRSVEDLATGSVELTRAVWEFYRSVHDWDPVAEIGIGAVNRQLLSDTAGAFGALVLRAGAPGSDGPAPITAFAVSYRPFDPQDPEDRATRFEAADVLLGYVPGASSGDGSAREAGAAVETLLALLVRDYPVELEVDDSMTPLVAVVDNLLEAGVAHVVTETVTLVDDRV</sequence>
<reference evidence="2 3" key="1">
    <citation type="submission" date="2014-09" db="EMBL/GenBank/DDBJ databases">
        <title>High-quality draft genome sequence of Kocuria marina SO9-6, an actinobacterium isolated from a copper mine.</title>
        <authorList>
            <person name="Castro D.B."/>
            <person name="Pereira L.B."/>
            <person name="Silva M.V."/>
            <person name="Silva B.P."/>
            <person name="Zanardi B.R."/>
            <person name="Carlos C."/>
            <person name="Belgini D.R."/>
            <person name="Limache E.G."/>
            <person name="Lacerda G.V."/>
            <person name="Nery M.B."/>
            <person name="Gomes M.B."/>
            <person name="Souza S."/>
            <person name="Silva T.M."/>
            <person name="Rodrigues V.D."/>
            <person name="Paulino L.C."/>
            <person name="Vicentini R."/>
            <person name="Ferraz L.F."/>
            <person name="Ottoboni L.M."/>
        </authorList>
    </citation>
    <scope>NUCLEOTIDE SEQUENCE [LARGE SCALE GENOMIC DNA]</scope>
    <source>
        <strain evidence="2 3">SO9-6</strain>
    </source>
</reference>
<accession>A0A0B0D930</accession>
<dbReference type="SUPFAM" id="SSF55729">
    <property type="entry name" value="Acyl-CoA N-acyltransferases (Nat)"/>
    <property type="match status" value="1"/>
</dbReference>
<dbReference type="AlphaFoldDB" id="A0A0B0D930"/>
<proteinExistence type="predicted"/>
<dbReference type="InterPro" id="IPR000182">
    <property type="entry name" value="GNAT_dom"/>
</dbReference>
<dbReference type="Pfam" id="PF00583">
    <property type="entry name" value="Acetyltransf_1"/>
    <property type="match status" value="1"/>
</dbReference>
<gene>
    <name evidence="2" type="ORF">AS25_06320</name>
</gene>
<protein>
    <recommendedName>
        <fullName evidence="1">N-acetyltransferase domain-containing protein</fullName>
    </recommendedName>
</protein>
<dbReference type="Gene3D" id="3.40.630.30">
    <property type="match status" value="1"/>
</dbReference>
<evidence type="ECO:0000313" key="2">
    <source>
        <dbReference type="EMBL" id="KHE74441.1"/>
    </source>
</evidence>
<dbReference type="CDD" id="cd04301">
    <property type="entry name" value="NAT_SF"/>
    <property type="match status" value="1"/>
</dbReference>
<evidence type="ECO:0000259" key="1">
    <source>
        <dbReference type="PROSITE" id="PS51186"/>
    </source>
</evidence>
<feature type="domain" description="N-acetyltransferase" evidence="1">
    <location>
        <begin position="3"/>
        <end position="175"/>
    </location>
</feature>
<dbReference type="RefSeq" id="WP_035963565.1">
    <property type="nucleotide sequence ID" value="NZ_JROM01000021.1"/>
</dbReference>
<name>A0A0B0D930_9MICC</name>
<dbReference type="STRING" id="223184.AS25_06320"/>
<dbReference type="InterPro" id="IPR016181">
    <property type="entry name" value="Acyl_CoA_acyltransferase"/>
</dbReference>
<dbReference type="eggNOG" id="COG0456">
    <property type="taxonomic scope" value="Bacteria"/>
</dbReference>
<organism evidence="2 3">
    <name type="scientific">Kocuria marina</name>
    <dbReference type="NCBI Taxonomy" id="223184"/>
    <lineage>
        <taxon>Bacteria</taxon>
        <taxon>Bacillati</taxon>
        <taxon>Actinomycetota</taxon>
        <taxon>Actinomycetes</taxon>
        <taxon>Micrococcales</taxon>
        <taxon>Micrococcaceae</taxon>
        <taxon>Kocuria</taxon>
    </lineage>
</organism>
<evidence type="ECO:0000313" key="3">
    <source>
        <dbReference type="Proteomes" id="UP000030664"/>
    </source>
</evidence>
<dbReference type="PROSITE" id="PS51186">
    <property type="entry name" value="GNAT"/>
    <property type="match status" value="1"/>
</dbReference>
<dbReference type="EMBL" id="JROM01000021">
    <property type="protein sequence ID" value="KHE74441.1"/>
    <property type="molecule type" value="Genomic_DNA"/>
</dbReference>